<accession>S9ULS4</accession>
<dbReference type="EMBL" id="ATMH01011925">
    <property type="protein sequence ID" value="EPY15606.1"/>
    <property type="molecule type" value="Genomic_DNA"/>
</dbReference>
<gene>
    <name evidence="2" type="ORF">STCU_11893</name>
</gene>
<evidence type="ECO:0000256" key="1">
    <source>
        <dbReference type="SAM" id="SignalP"/>
    </source>
</evidence>
<keyword evidence="1" id="KW-0732">Signal</keyword>
<dbReference type="Proteomes" id="UP000015354">
    <property type="component" value="Unassembled WGS sequence"/>
</dbReference>
<feature type="chain" id="PRO_5012859067" evidence="1">
    <location>
        <begin position="16"/>
        <end position="537"/>
    </location>
</feature>
<keyword evidence="3" id="KW-1185">Reference proteome</keyword>
<name>S9ULS4_9TRYP</name>
<sequence>MRCLVCFYMALPCVAVCSVSLLVYTKKKAGIEKLRKIKKERLRSEAEGLLSSLVKGSIQEESLATTNRDFFNVTLFIKGSNVTVPLFVMEQLGGVKHLFKLYNFWCLMVTDEADYQLCCDLWNCVCDVAMHEIKKVLDDISAIPSDLEDLVNVVAISKLLAEQEHVNNYIDTRYAQTHTHAVNTRLIKEALDLMGQYSSKRVGAFAFVKMIWSSCHWSHFLFYAVIVLTNSFLYDLLFTDCTSEIVLASIADIQASFIAEDSTTILRFACLVLKKTPGRLMALTVLAEALWNMCTDLKNVASTTILLEFKYSVTMSTLLNLSRQDYEPSFCTNFQEKSISILERCTEVTLFSIVDYIDSIQTLYRRFSLFVRLPLLSVAAYCGKSVSFRLRRALNFLQLIETNGKVLTRSVFFVNKQTKTTRYEAHKQSHFGLILVMTVALERASPKLLRLCHHISLSVYDLSSSYWTEHYLKLLESVKEQCDTAEERKYNMEKIEYIQKWQKMKEENATMQNVLGKLVVSVTPCVTTKRPSQFFPY</sequence>
<comment type="caution">
    <text evidence="2">The sequence shown here is derived from an EMBL/GenBank/DDBJ whole genome shotgun (WGS) entry which is preliminary data.</text>
</comment>
<proteinExistence type="predicted"/>
<feature type="signal peptide" evidence="1">
    <location>
        <begin position="1"/>
        <end position="15"/>
    </location>
</feature>
<evidence type="ECO:0000313" key="2">
    <source>
        <dbReference type="EMBL" id="EPY15606.1"/>
    </source>
</evidence>
<dbReference type="AlphaFoldDB" id="S9ULS4"/>
<protein>
    <submittedName>
        <fullName evidence="2">Uncharacterized protein</fullName>
    </submittedName>
</protein>
<reference evidence="2 3" key="1">
    <citation type="journal article" date="2013" name="PLoS ONE">
        <title>Predicting the Proteins of Angomonas deanei, Strigomonas culicis and Their Respective Endosymbionts Reveals New Aspects of the Trypanosomatidae Family.</title>
        <authorList>
            <person name="Motta M.C."/>
            <person name="Martins A.C."/>
            <person name="de Souza S.S."/>
            <person name="Catta-Preta C.M."/>
            <person name="Silva R."/>
            <person name="Klein C.C."/>
            <person name="de Almeida L.G."/>
            <person name="de Lima Cunha O."/>
            <person name="Ciapina L.P."/>
            <person name="Brocchi M."/>
            <person name="Colabardini A.C."/>
            <person name="de Araujo Lima B."/>
            <person name="Machado C.R."/>
            <person name="de Almeida Soares C.M."/>
            <person name="Probst C.M."/>
            <person name="de Menezes C.B."/>
            <person name="Thompson C.E."/>
            <person name="Bartholomeu D.C."/>
            <person name="Gradia D.F."/>
            <person name="Pavoni D.P."/>
            <person name="Grisard E.C."/>
            <person name="Fantinatti-Garboggini F."/>
            <person name="Marchini F.K."/>
            <person name="Rodrigues-Luiz G.F."/>
            <person name="Wagner G."/>
            <person name="Goldman G.H."/>
            <person name="Fietto J.L."/>
            <person name="Elias M.C."/>
            <person name="Goldman M.H."/>
            <person name="Sagot M.F."/>
            <person name="Pereira M."/>
            <person name="Stoco P.H."/>
            <person name="de Mendonca-Neto R.P."/>
            <person name="Teixeira S.M."/>
            <person name="Maciel T.E."/>
            <person name="de Oliveira Mendes T.A."/>
            <person name="Urmenyi T.P."/>
            <person name="de Souza W."/>
            <person name="Schenkman S."/>
            <person name="de Vasconcelos A.T."/>
        </authorList>
    </citation>
    <scope>NUCLEOTIDE SEQUENCE [LARGE SCALE GENOMIC DNA]</scope>
</reference>
<organism evidence="2 3">
    <name type="scientific">Strigomonas culicis</name>
    <dbReference type="NCBI Taxonomy" id="28005"/>
    <lineage>
        <taxon>Eukaryota</taxon>
        <taxon>Discoba</taxon>
        <taxon>Euglenozoa</taxon>
        <taxon>Kinetoplastea</taxon>
        <taxon>Metakinetoplastina</taxon>
        <taxon>Trypanosomatida</taxon>
        <taxon>Trypanosomatidae</taxon>
        <taxon>Strigomonadinae</taxon>
        <taxon>Strigomonas</taxon>
    </lineage>
</organism>
<evidence type="ECO:0000313" key="3">
    <source>
        <dbReference type="Proteomes" id="UP000015354"/>
    </source>
</evidence>